<organism evidence="1 2">
    <name type="scientific">Undibacterium danionis</name>
    <dbReference type="NCBI Taxonomy" id="1812100"/>
    <lineage>
        <taxon>Bacteria</taxon>
        <taxon>Pseudomonadati</taxon>
        <taxon>Pseudomonadota</taxon>
        <taxon>Betaproteobacteria</taxon>
        <taxon>Burkholderiales</taxon>
        <taxon>Oxalobacteraceae</taxon>
        <taxon>Undibacterium</taxon>
    </lineage>
</organism>
<dbReference type="RefSeq" id="WP_390213913.1">
    <property type="nucleotide sequence ID" value="NZ_JBHLXJ010000016.1"/>
</dbReference>
<name>A0ABV6IGW1_9BURK</name>
<dbReference type="Pfam" id="PF14106">
    <property type="entry name" value="DUF4279"/>
    <property type="match status" value="1"/>
</dbReference>
<gene>
    <name evidence="1" type="ORF">ACFFJH_14775</name>
</gene>
<protein>
    <submittedName>
        <fullName evidence="1">DUF4279 domain-containing protein</fullName>
    </submittedName>
</protein>
<comment type="caution">
    <text evidence="1">The sequence shown here is derived from an EMBL/GenBank/DDBJ whole genome shotgun (WGS) entry which is preliminary data.</text>
</comment>
<dbReference type="Proteomes" id="UP001589844">
    <property type="component" value="Unassembled WGS sequence"/>
</dbReference>
<dbReference type="EMBL" id="JBHLXJ010000016">
    <property type="protein sequence ID" value="MFC0351080.1"/>
    <property type="molecule type" value="Genomic_DNA"/>
</dbReference>
<reference evidence="1 2" key="1">
    <citation type="submission" date="2024-09" db="EMBL/GenBank/DDBJ databases">
        <authorList>
            <person name="Sun Q."/>
            <person name="Mori K."/>
        </authorList>
    </citation>
    <scope>NUCLEOTIDE SEQUENCE [LARGE SCALE GENOMIC DNA]</scope>
    <source>
        <strain evidence="1 2">CCM 8677</strain>
    </source>
</reference>
<evidence type="ECO:0000313" key="1">
    <source>
        <dbReference type="EMBL" id="MFC0351080.1"/>
    </source>
</evidence>
<evidence type="ECO:0000313" key="2">
    <source>
        <dbReference type="Proteomes" id="UP001589844"/>
    </source>
</evidence>
<sequence>MTRLLKCQPTVAEFKGQVVKHSSGRERLVKCGNWRLLAEYAEPENLDTQIRSILLQTSDDLNMWRSLTQTFRVDMFCGIFLDSSNDGLSLSPQTLLMLGERGIDIDFDIYAAGDDDEIFSNMKSDIDRVTE</sequence>
<keyword evidence="2" id="KW-1185">Reference proteome</keyword>
<proteinExistence type="predicted"/>
<accession>A0ABV6IGW1</accession>
<dbReference type="InterPro" id="IPR025459">
    <property type="entry name" value="DUF4279"/>
</dbReference>